<dbReference type="EMBL" id="GBXM01105880">
    <property type="protein sequence ID" value="JAH02697.1"/>
    <property type="molecule type" value="Transcribed_RNA"/>
</dbReference>
<evidence type="ECO:0000256" key="1">
    <source>
        <dbReference type="SAM" id="MobiDB-lite"/>
    </source>
</evidence>
<organism evidence="2">
    <name type="scientific">Anguilla anguilla</name>
    <name type="common">European freshwater eel</name>
    <name type="synonym">Muraena anguilla</name>
    <dbReference type="NCBI Taxonomy" id="7936"/>
    <lineage>
        <taxon>Eukaryota</taxon>
        <taxon>Metazoa</taxon>
        <taxon>Chordata</taxon>
        <taxon>Craniata</taxon>
        <taxon>Vertebrata</taxon>
        <taxon>Euteleostomi</taxon>
        <taxon>Actinopterygii</taxon>
        <taxon>Neopterygii</taxon>
        <taxon>Teleostei</taxon>
        <taxon>Anguilliformes</taxon>
        <taxon>Anguillidae</taxon>
        <taxon>Anguilla</taxon>
    </lineage>
</organism>
<reference evidence="2" key="1">
    <citation type="submission" date="2014-11" db="EMBL/GenBank/DDBJ databases">
        <authorList>
            <person name="Amaro Gonzalez C."/>
        </authorList>
    </citation>
    <scope>NUCLEOTIDE SEQUENCE</scope>
</reference>
<feature type="region of interest" description="Disordered" evidence="1">
    <location>
        <begin position="1"/>
        <end position="49"/>
    </location>
</feature>
<protein>
    <submittedName>
        <fullName evidence="2">Uncharacterized protein</fullName>
    </submittedName>
</protein>
<accession>A0A0E9PEI9</accession>
<proteinExistence type="predicted"/>
<dbReference type="AlphaFoldDB" id="A0A0E9PEI9"/>
<sequence>MKLYSFVRKKGKKSHMKAQKKFCCHHTAKKKRREERKGGRVSLSFSPSL</sequence>
<name>A0A0E9PEI9_ANGAN</name>
<reference evidence="2" key="2">
    <citation type="journal article" date="2015" name="Fish Shellfish Immunol.">
        <title>Early steps in the European eel (Anguilla anguilla)-Vibrio vulnificus interaction in the gills: Role of the RtxA13 toxin.</title>
        <authorList>
            <person name="Callol A."/>
            <person name="Pajuelo D."/>
            <person name="Ebbesson L."/>
            <person name="Teles M."/>
            <person name="MacKenzie S."/>
            <person name="Amaro C."/>
        </authorList>
    </citation>
    <scope>NUCLEOTIDE SEQUENCE</scope>
</reference>
<feature type="compositionally biased region" description="Basic residues" evidence="1">
    <location>
        <begin position="7"/>
        <end position="34"/>
    </location>
</feature>
<evidence type="ECO:0000313" key="2">
    <source>
        <dbReference type="EMBL" id="JAH02697.1"/>
    </source>
</evidence>